<dbReference type="SUPFAM" id="SSF56672">
    <property type="entry name" value="DNA/RNA polymerases"/>
    <property type="match status" value="1"/>
</dbReference>
<evidence type="ECO:0000313" key="6">
    <source>
        <dbReference type="Proteomes" id="UP000321393"/>
    </source>
</evidence>
<sequence>MSSSIIALLKIDQLTDENYATWKSKLNMILVIADLRFVLMEECPPFPTKYASQSVRDAYDRWTKANDKSRLHILTSMSDILSKKHEIMIKQEANVAHSRRFAPSSSGSEKIQKRKEGKGKGPTITVEGKGKTKVVIKGKCFHCNVDEHWKKNCPKYLVKKKEKEGATNHVCSSLQETSSFKQLEESEMTLKEKMTKRPFTGKGYRAKEPLELIHSDLCGPMNVKARGGFEYFIYFIDDYSRYGYLYLMEHKFEALEKFKEYKAEVENLLSKKIKILRSDRGGEYMDLRFQDYMIEHGIQSQLSTPGTPQKNGVSERRNKTLLDMVRSMMSYAQLPSSFWGYAVETAFHILNNVHSKSVSETPFELWRGRKPSLSHFRIWGCPAHVLVTNPKKLEPRSSLCQFVGYPKETRDGLFFDPQENRVFVSTNATFLEEDHMRDHKLRSKLVLNEATDESTRVIDEVGSHQELMKLPHQVVIPDDGVEDPLSYKQAMNDVDKNQWVKAMDLEIESMYFNSVWELVDLPEGVKPIGCKWIYKRKRDSTGKVQTFKARLVAKGYTQREGFDYEETFSPVAILKSIRIFLSIATFYDYEIWQMDVKNAFLNGNLEESIFMSQPEGFDTAIRYYGFDQNVDEPCLYKKINKGKVAFLVLYVDDILLIGNDVGYLTDNSKKGLLPFRHEVHLSKEQCPKTPQEVEDMRHIPYVSAVGSLMYVMLCTRPDICYAVGIVSRYQSNPGLDHWTAVKIILKYLRRTRDYMLVYGAKDLILTGYTDSDFQTDKDSRKSTSASVFTLNGGAVVWRSIKQGCIADSTMEAEYVAACKAAKEAVWLRKFLRDLEVVPNTNLPITLYCDNSGAVANSKEPCSHKRGKHIERKYHLIREIVQRGDVIVTKIASEHNIADPFTKTLTAKVFEGHLESLGLRDMYIR</sequence>
<dbReference type="Gene3D" id="3.30.420.10">
    <property type="entry name" value="Ribonuclease H-like superfamily/Ribonuclease H"/>
    <property type="match status" value="1"/>
</dbReference>
<dbReference type="GO" id="GO:0003676">
    <property type="term" value="F:nucleic acid binding"/>
    <property type="evidence" value="ECO:0007669"/>
    <property type="project" value="InterPro"/>
</dbReference>
<dbReference type="InterPro" id="IPR001584">
    <property type="entry name" value="Integrase_cat-core"/>
</dbReference>
<dbReference type="GO" id="GO:0016787">
    <property type="term" value="F:hydrolase activity"/>
    <property type="evidence" value="ECO:0007669"/>
    <property type="project" value="UniProtKB-KW"/>
</dbReference>
<name>A0A5A7UWW4_CUCMM</name>
<proteinExistence type="predicted"/>
<dbReference type="InterPro" id="IPR013103">
    <property type="entry name" value="RVT_2"/>
</dbReference>
<dbReference type="InterPro" id="IPR036397">
    <property type="entry name" value="RNaseH_sf"/>
</dbReference>
<dbReference type="Proteomes" id="UP000321393">
    <property type="component" value="Unassembled WGS sequence"/>
</dbReference>
<feature type="domain" description="Integrase catalytic" evidence="4">
    <location>
        <begin position="205"/>
        <end position="370"/>
    </location>
</feature>
<dbReference type="SUPFAM" id="SSF53098">
    <property type="entry name" value="Ribonuclease H-like"/>
    <property type="match status" value="1"/>
</dbReference>
<evidence type="ECO:0000256" key="3">
    <source>
        <dbReference type="SAM" id="MobiDB-lite"/>
    </source>
</evidence>
<accession>A0A5A7UWW4</accession>
<dbReference type="GO" id="GO:0015074">
    <property type="term" value="P:DNA integration"/>
    <property type="evidence" value="ECO:0007669"/>
    <property type="project" value="InterPro"/>
</dbReference>
<keyword evidence="1" id="KW-0479">Metal-binding</keyword>
<dbReference type="EMBL" id="SSTE01006004">
    <property type="protein sequence ID" value="KAA0059678.1"/>
    <property type="molecule type" value="Genomic_DNA"/>
</dbReference>
<dbReference type="OrthoDB" id="1592751at2759"/>
<dbReference type="AlphaFoldDB" id="A0A5A7UWW4"/>
<dbReference type="PANTHER" id="PTHR42648">
    <property type="entry name" value="TRANSPOSASE, PUTATIVE-RELATED"/>
    <property type="match status" value="1"/>
</dbReference>
<dbReference type="InterPro" id="IPR043502">
    <property type="entry name" value="DNA/RNA_pol_sf"/>
</dbReference>
<dbReference type="Pfam" id="PF07727">
    <property type="entry name" value="RVT_2"/>
    <property type="match status" value="1"/>
</dbReference>
<keyword evidence="2" id="KW-0378">Hydrolase</keyword>
<evidence type="ECO:0000259" key="4">
    <source>
        <dbReference type="PROSITE" id="PS50994"/>
    </source>
</evidence>
<protein>
    <submittedName>
        <fullName evidence="5">Gag/pol protein</fullName>
    </submittedName>
</protein>
<reference evidence="5 6" key="1">
    <citation type="submission" date="2019-08" db="EMBL/GenBank/DDBJ databases">
        <title>Draft genome sequences of two oriental melons (Cucumis melo L. var makuwa).</title>
        <authorList>
            <person name="Kwon S.-Y."/>
        </authorList>
    </citation>
    <scope>NUCLEOTIDE SEQUENCE [LARGE SCALE GENOMIC DNA]</scope>
    <source>
        <strain evidence="6">cv. SW 3</strain>
        <tissue evidence="5">Leaf</tissue>
    </source>
</reference>
<dbReference type="InterPro" id="IPR057670">
    <property type="entry name" value="SH3_retrovirus"/>
</dbReference>
<evidence type="ECO:0000313" key="5">
    <source>
        <dbReference type="EMBL" id="KAA0059678.1"/>
    </source>
</evidence>
<dbReference type="CDD" id="cd09272">
    <property type="entry name" value="RNase_HI_RT_Ty1"/>
    <property type="match status" value="1"/>
</dbReference>
<organism evidence="5 6">
    <name type="scientific">Cucumis melo var. makuwa</name>
    <name type="common">Oriental melon</name>
    <dbReference type="NCBI Taxonomy" id="1194695"/>
    <lineage>
        <taxon>Eukaryota</taxon>
        <taxon>Viridiplantae</taxon>
        <taxon>Streptophyta</taxon>
        <taxon>Embryophyta</taxon>
        <taxon>Tracheophyta</taxon>
        <taxon>Spermatophyta</taxon>
        <taxon>Magnoliopsida</taxon>
        <taxon>eudicotyledons</taxon>
        <taxon>Gunneridae</taxon>
        <taxon>Pentapetalae</taxon>
        <taxon>rosids</taxon>
        <taxon>fabids</taxon>
        <taxon>Cucurbitales</taxon>
        <taxon>Cucurbitaceae</taxon>
        <taxon>Benincaseae</taxon>
        <taxon>Cucumis</taxon>
    </lineage>
</organism>
<dbReference type="PANTHER" id="PTHR42648:SF27">
    <property type="entry name" value="RNA-DIRECTED DNA POLYMERASE"/>
    <property type="match status" value="1"/>
</dbReference>
<dbReference type="Pfam" id="PF25597">
    <property type="entry name" value="SH3_retrovirus"/>
    <property type="match status" value="1"/>
</dbReference>
<evidence type="ECO:0000256" key="1">
    <source>
        <dbReference type="ARBA" id="ARBA00022723"/>
    </source>
</evidence>
<feature type="region of interest" description="Disordered" evidence="3">
    <location>
        <begin position="97"/>
        <end position="126"/>
    </location>
</feature>
<evidence type="ECO:0000256" key="2">
    <source>
        <dbReference type="ARBA" id="ARBA00022801"/>
    </source>
</evidence>
<comment type="caution">
    <text evidence="5">The sequence shown here is derived from an EMBL/GenBank/DDBJ whole genome shotgun (WGS) entry which is preliminary data.</text>
</comment>
<dbReference type="InterPro" id="IPR012337">
    <property type="entry name" value="RNaseH-like_sf"/>
</dbReference>
<dbReference type="Pfam" id="PF00665">
    <property type="entry name" value="rve"/>
    <property type="match status" value="1"/>
</dbReference>
<dbReference type="InterPro" id="IPR039537">
    <property type="entry name" value="Retrotran_Ty1/copia-like"/>
</dbReference>
<gene>
    <name evidence="5" type="ORF">E6C27_scaffold54G001280</name>
</gene>
<dbReference type="GO" id="GO:0046872">
    <property type="term" value="F:metal ion binding"/>
    <property type="evidence" value="ECO:0007669"/>
    <property type="project" value="UniProtKB-KW"/>
</dbReference>
<dbReference type="PROSITE" id="PS50994">
    <property type="entry name" value="INTEGRASE"/>
    <property type="match status" value="1"/>
</dbReference>